<keyword evidence="1" id="KW-0732">Signal</keyword>
<evidence type="ECO:0000313" key="3">
    <source>
        <dbReference type="EMBL" id="EWM29060.1"/>
    </source>
</evidence>
<dbReference type="Pfam" id="PF00561">
    <property type="entry name" value="Abhydrolase_1"/>
    <property type="match status" value="1"/>
</dbReference>
<evidence type="ECO:0000259" key="2">
    <source>
        <dbReference type="Pfam" id="PF00561"/>
    </source>
</evidence>
<dbReference type="PANTHER" id="PTHR47909">
    <property type="entry name" value="ALPHA/BETA-HYDROLASES SUPERFAMILY PROTEIN"/>
    <property type="match status" value="1"/>
</dbReference>
<dbReference type="PANTHER" id="PTHR47909:SF2">
    <property type="entry name" value="GPI INOSITOL-DEACYLASE"/>
    <property type="match status" value="1"/>
</dbReference>
<dbReference type="InterPro" id="IPR029058">
    <property type="entry name" value="AB_hydrolase_fold"/>
</dbReference>
<feature type="chain" id="PRO_5004904485" description="AB hydrolase-1 domain-containing protein" evidence="1">
    <location>
        <begin position="20"/>
        <end position="316"/>
    </location>
</feature>
<accession>W7TPL2</accession>
<reference evidence="3 4" key="1">
    <citation type="journal article" date="2014" name="Mol. Plant">
        <title>Chromosome Scale Genome Assembly and Transcriptome Profiling of Nannochloropsis gaditana in Nitrogen Depletion.</title>
        <authorList>
            <person name="Corteggiani Carpinelli E."/>
            <person name="Telatin A."/>
            <person name="Vitulo N."/>
            <person name="Forcato C."/>
            <person name="D'Angelo M."/>
            <person name="Schiavon R."/>
            <person name="Vezzi A."/>
            <person name="Giacometti G.M."/>
            <person name="Morosinotto T."/>
            <person name="Valle G."/>
        </authorList>
    </citation>
    <scope>NUCLEOTIDE SEQUENCE [LARGE SCALE GENOMIC DNA]</scope>
    <source>
        <strain evidence="3 4">B-31</strain>
    </source>
</reference>
<evidence type="ECO:0000256" key="1">
    <source>
        <dbReference type="SAM" id="SignalP"/>
    </source>
</evidence>
<name>W7TPL2_9STRA</name>
<comment type="caution">
    <text evidence="3">The sequence shown here is derived from an EMBL/GenBank/DDBJ whole genome shotgun (WGS) entry which is preliminary data.</text>
</comment>
<gene>
    <name evidence="3" type="ORF">Naga_100024g35</name>
</gene>
<dbReference type="EMBL" id="AZIL01000178">
    <property type="protein sequence ID" value="EWM29060.1"/>
    <property type="molecule type" value="Genomic_DNA"/>
</dbReference>
<feature type="domain" description="AB hydrolase-1" evidence="2">
    <location>
        <begin position="52"/>
        <end position="180"/>
    </location>
</feature>
<keyword evidence="4" id="KW-1185">Reference proteome</keyword>
<sequence length="316" mass="34535">MYYGGMAILFLFLLPLVSAFSPPLSTARPRISTITKAVALPASDQSTLNKSPIVIFPAQFGVAKDYEEMIAELNSRGHPAYAVDLSRFDWLKITKSAITQDYWRGTLKPSGTLDFYFDAAAAIIERVKFEYPDRKIHLVAHSIGGWVARAYCGEVADPEDVNKRFISLTTLGSPNYPPPAGEGIWGSIDQTRGLLEYVNLRFPGAFHKGMKYVSVGGVGTKGRFGGGLEESIAYISYLPLCGKGDAEGDGIIPESVAFLEGSTHVRVMEAKHSGFIPTAGPSIKIPGYVWYGTPEIVDQWLVHLPESKKVGLRGWN</sequence>
<evidence type="ECO:0000313" key="4">
    <source>
        <dbReference type="Proteomes" id="UP000019335"/>
    </source>
</evidence>
<dbReference type="Proteomes" id="UP000019335">
    <property type="component" value="Chromosome 3"/>
</dbReference>
<feature type="signal peptide" evidence="1">
    <location>
        <begin position="1"/>
        <end position="19"/>
    </location>
</feature>
<proteinExistence type="predicted"/>
<dbReference type="InterPro" id="IPR000073">
    <property type="entry name" value="AB_hydrolase_1"/>
</dbReference>
<dbReference type="Gene3D" id="3.40.50.1820">
    <property type="entry name" value="alpha/beta hydrolase"/>
    <property type="match status" value="1"/>
</dbReference>
<dbReference type="OrthoDB" id="348976at2759"/>
<dbReference type="AlphaFoldDB" id="W7TPL2"/>
<protein>
    <recommendedName>
        <fullName evidence="2">AB hydrolase-1 domain-containing protein</fullName>
    </recommendedName>
</protein>
<dbReference type="SUPFAM" id="SSF53474">
    <property type="entry name" value="alpha/beta-Hydrolases"/>
    <property type="match status" value="1"/>
</dbReference>
<organism evidence="3 4">
    <name type="scientific">Nannochloropsis gaditana</name>
    <dbReference type="NCBI Taxonomy" id="72520"/>
    <lineage>
        <taxon>Eukaryota</taxon>
        <taxon>Sar</taxon>
        <taxon>Stramenopiles</taxon>
        <taxon>Ochrophyta</taxon>
        <taxon>Eustigmatophyceae</taxon>
        <taxon>Eustigmatales</taxon>
        <taxon>Monodopsidaceae</taxon>
        <taxon>Nannochloropsis</taxon>
    </lineage>
</organism>